<dbReference type="KEGG" id="sti:Sthe_1201"/>
<dbReference type="InParanoid" id="D1C319"/>
<dbReference type="InterPro" id="IPR006091">
    <property type="entry name" value="Acyl-CoA_Oxase/DH_mid-dom"/>
</dbReference>
<keyword evidence="3 8" id="KW-0285">Flavoprotein</keyword>
<dbReference type="STRING" id="479434.Sthe_1201"/>
<dbReference type="FunFam" id="1.10.540.10:FF:000002">
    <property type="entry name" value="Acyl-CoA dehydrogenase FadE19"/>
    <property type="match status" value="1"/>
</dbReference>
<dbReference type="SUPFAM" id="SSF47203">
    <property type="entry name" value="Acyl-CoA dehydrogenase C-terminal domain-like"/>
    <property type="match status" value="1"/>
</dbReference>
<evidence type="ECO:0000256" key="7">
    <source>
        <dbReference type="ARBA" id="ARBA00067292"/>
    </source>
</evidence>
<dbReference type="PROSITE" id="PS00073">
    <property type="entry name" value="ACYL_COA_DH_2"/>
    <property type="match status" value="1"/>
</dbReference>
<organism evidence="12 13">
    <name type="scientific">Sphaerobacter thermophilus (strain ATCC 49802 / DSM 20745 / KCCM 41009 / NCIMB 13125 / S 6022)</name>
    <dbReference type="NCBI Taxonomy" id="479434"/>
    <lineage>
        <taxon>Bacteria</taxon>
        <taxon>Pseudomonadati</taxon>
        <taxon>Thermomicrobiota</taxon>
        <taxon>Thermomicrobia</taxon>
        <taxon>Sphaerobacterales</taxon>
        <taxon>Sphaerobacterineae</taxon>
        <taxon>Sphaerobacteraceae</taxon>
        <taxon>Sphaerobacter</taxon>
    </lineage>
</organism>
<name>D1C319_SPHTD</name>
<dbReference type="PIRSF" id="PIRSF016578">
    <property type="entry name" value="HsaA"/>
    <property type="match status" value="1"/>
</dbReference>
<dbReference type="InterPro" id="IPR013786">
    <property type="entry name" value="AcylCoA_DH/ox_N"/>
</dbReference>
<reference evidence="12 13" key="2">
    <citation type="journal article" date="2010" name="Stand. Genomic Sci.">
        <title>Complete genome sequence of Desulfohalobium retbaense type strain (HR(100)).</title>
        <authorList>
            <person name="Spring S."/>
            <person name="Nolan M."/>
            <person name="Lapidus A."/>
            <person name="Glavina Del Rio T."/>
            <person name="Copeland A."/>
            <person name="Tice H."/>
            <person name="Cheng J.F."/>
            <person name="Lucas S."/>
            <person name="Land M."/>
            <person name="Chen F."/>
            <person name="Bruce D."/>
            <person name="Goodwin L."/>
            <person name="Pitluck S."/>
            <person name="Ivanova N."/>
            <person name="Mavromatis K."/>
            <person name="Mikhailova N."/>
            <person name="Pati A."/>
            <person name="Chen A."/>
            <person name="Palaniappan K."/>
            <person name="Hauser L."/>
            <person name="Chang Y.J."/>
            <person name="Jeffries C.D."/>
            <person name="Munk C."/>
            <person name="Kiss H."/>
            <person name="Chain P."/>
            <person name="Han C."/>
            <person name="Brettin T."/>
            <person name="Detter J.C."/>
            <person name="Schuler E."/>
            <person name="Goker M."/>
            <person name="Rohde M."/>
            <person name="Bristow J."/>
            <person name="Eisen J.A."/>
            <person name="Markowitz V."/>
            <person name="Hugenholtz P."/>
            <person name="Kyrpides N.C."/>
            <person name="Klenk H.P."/>
        </authorList>
    </citation>
    <scope>NUCLEOTIDE SEQUENCE [LARGE SCALE GENOMIC DNA]</scope>
    <source>
        <strain evidence="13">ATCC 49802 / DSM 20745 / S 6022</strain>
    </source>
</reference>
<dbReference type="Gene3D" id="1.10.540.10">
    <property type="entry name" value="Acyl-CoA dehydrogenase/oxidase, N-terminal domain"/>
    <property type="match status" value="1"/>
</dbReference>
<dbReference type="Pfam" id="PF02771">
    <property type="entry name" value="Acyl-CoA_dh_N"/>
    <property type="match status" value="1"/>
</dbReference>
<dbReference type="AlphaFoldDB" id="D1C319"/>
<evidence type="ECO:0000259" key="9">
    <source>
        <dbReference type="Pfam" id="PF00441"/>
    </source>
</evidence>
<dbReference type="InterPro" id="IPR006089">
    <property type="entry name" value="Acyl-CoA_DH_CS"/>
</dbReference>
<protein>
    <recommendedName>
        <fullName evidence="7">Cyclohexane-1-carbonyl-CoA dehydrogenase</fullName>
        <ecNumber evidence="6">1.3.8.11</ecNumber>
    </recommendedName>
</protein>
<evidence type="ECO:0000256" key="5">
    <source>
        <dbReference type="ARBA" id="ARBA00023002"/>
    </source>
</evidence>
<sequence>MDFALDSEHQLFRERFRAFANDVVAPRAAEIDRTGEFPWDVINAAAELGLLGVPIPEEYGGVGADGLAFTLLIEELAGACGSTALTIAAHTGLVCVPLLMFGNEEQKRRFLTPLAEGKMLGAFGLTEPQAGSDAGATRTTAVRDGNEFVINGQKVFTTNGSIAGVIIVTAVTDPEAGRRGISNIIVPADAPGVSFGQDQEKMGLHGSVTSQVYFQDCRVPVDNLLGRPGEGFRQFLQVLDGGRIGIGAMSVGIAQAALRAARDYALEREQFGQRIADFQAISFMLADMATQLEAARWLVYRAAWLKDRGLPHTTEAAMAKLFASEAAERICHKAIQIHGGYGYTTEYPVERYYRDVRLTEIGEGTSEIQRLVIARRLLAEA</sequence>
<evidence type="ECO:0000256" key="8">
    <source>
        <dbReference type="RuleBase" id="RU362125"/>
    </source>
</evidence>
<dbReference type="HOGENOM" id="CLU_018204_0_2_0"/>
<feature type="domain" description="Acyl-CoA dehydrogenase/oxidase C-terminal" evidence="9">
    <location>
        <begin position="229"/>
        <end position="378"/>
    </location>
</feature>
<dbReference type="PANTHER" id="PTHR43884">
    <property type="entry name" value="ACYL-COA DEHYDROGENASE"/>
    <property type="match status" value="1"/>
</dbReference>
<proteinExistence type="inferred from homology"/>
<dbReference type="Pfam" id="PF00441">
    <property type="entry name" value="Acyl-CoA_dh_1"/>
    <property type="match status" value="1"/>
</dbReference>
<dbReference type="GO" id="GO:0050660">
    <property type="term" value="F:flavin adenine dinucleotide binding"/>
    <property type="evidence" value="ECO:0007669"/>
    <property type="project" value="InterPro"/>
</dbReference>
<feature type="domain" description="Acyl-CoA dehydrogenase/oxidase N-terminal" evidence="11">
    <location>
        <begin position="7"/>
        <end position="118"/>
    </location>
</feature>
<dbReference type="Pfam" id="PF02770">
    <property type="entry name" value="Acyl-CoA_dh_M"/>
    <property type="match status" value="1"/>
</dbReference>
<keyword evidence="4 8" id="KW-0274">FAD</keyword>
<keyword evidence="5 8" id="KW-0560">Oxidoreductase</keyword>
<evidence type="ECO:0000313" key="13">
    <source>
        <dbReference type="Proteomes" id="UP000002027"/>
    </source>
</evidence>
<dbReference type="GO" id="GO:0003995">
    <property type="term" value="F:acyl-CoA dehydrogenase activity"/>
    <property type="evidence" value="ECO:0007669"/>
    <property type="project" value="InterPro"/>
</dbReference>
<comment type="cofactor">
    <cofactor evidence="1 8">
        <name>FAD</name>
        <dbReference type="ChEBI" id="CHEBI:57692"/>
    </cofactor>
</comment>
<dbReference type="OrthoDB" id="9778581at2"/>
<dbReference type="InterPro" id="IPR036250">
    <property type="entry name" value="AcylCo_DH-like_C"/>
</dbReference>
<dbReference type="EMBL" id="CP001823">
    <property type="protein sequence ID" value="ACZ38636.1"/>
    <property type="molecule type" value="Genomic_DNA"/>
</dbReference>
<keyword evidence="13" id="KW-1185">Reference proteome</keyword>
<dbReference type="EC" id="1.3.8.11" evidence="6"/>
<evidence type="ECO:0000256" key="2">
    <source>
        <dbReference type="ARBA" id="ARBA00009347"/>
    </source>
</evidence>
<dbReference type="Gene3D" id="2.40.110.10">
    <property type="entry name" value="Butyryl-CoA Dehydrogenase, subunit A, domain 2"/>
    <property type="match status" value="1"/>
</dbReference>
<dbReference type="Gene3D" id="1.20.140.10">
    <property type="entry name" value="Butyryl-CoA Dehydrogenase, subunit A, domain 3"/>
    <property type="match status" value="1"/>
</dbReference>
<dbReference type="FunFam" id="2.40.110.10:FF:000009">
    <property type="entry name" value="Acyl-CoA dehydrogenase"/>
    <property type="match status" value="1"/>
</dbReference>
<dbReference type="CDD" id="cd01158">
    <property type="entry name" value="SCAD_SBCAD"/>
    <property type="match status" value="1"/>
</dbReference>
<reference evidence="13" key="1">
    <citation type="submission" date="2009-11" db="EMBL/GenBank/DDBJ databases">
        <title>The complete chromosome 1 of Sphaerobacter thermophilus DSM 20745.</title>
        <authorList>
            <person name="Lucas S."/>
            <person name="Copeland A."/>
            <person name="Lapidus A."/>
            <person name="Glavina del Rio T."/>
            <person name="Dalin E."/>
            <person name="Tice H."/>
            <person name="Bruce D."/>
            <person name="Goodwin L."/>
            <person name="Pitluck S."/>
            <person name="Kyrpides N."/>
            <person name="Mavromatis K."/>
            <person name="Ivanova N."/>
            <person name="Mikhailova N."/>
            <person name="LaButti K.M."/>
            <person name="Clum A."/>
            <person name="Sun H.I."/>
            <person name="Brettin T."/>
            <person name="Detter J.C."/>
            <person name="Han C."/>
            <person name="Larimer F."/>
            <person name="Land M."/>
            <person name="Hauser L."/>
            <person name="Markowitz V."/>
            <person name="Cheng J.F."/>
            <person name="Hugenholtz P."/>
            <person name="Woyke T."/>
            <person name="Wu D."/>
            <person name="Steenblock K."/>
            <person name="Schneider S."/>
            <person name="Pukall R."/>
            <person name="Goeker M."/>
            <person name="Klenk H.P."/>
            <person name="Eisen J.A."/>
        </authorList>
    </citation>
    <scope>NUCLEOTIDE SEQUENCE [LARGE SCALE GENOMIC DNA]</scope>
    <source>
        <strain evidence="13">ATCC 49802 / DSM 20745 / S 6022</strain>
    </source>
</reference>
<dbReference type="InterPro" id="IPR009100">
    <property type="entry name" value="AcylCoA_DH/oxidase_NM_dom_sf"/>
</dbReference>
<dbReference type="FunFam" id="1.20.140.10:FF:000004">
    <property type="entry name" value="Acyl-CoA dehydrogenase FadE25"/>
    <property type="match status" value="1"/>
</dbReference>
<feature type="domain" description="Acyl-CoA oxidase/dehydrogenase middle" evidence="10">
    <location>
        <begin position="122"/>
        <end position="217"/>
    </location>
</feature>
<dbReference type="Proteomes" id="UP000002027">
    <property type="component" value="Chromosome 1"/>
</dbReference>
<evidence type="ECO:0000256" key="4">
    <source>
        <dbReference type="ARBA" id="ARBA00022827"/>
    </source>
</evidence>
<dbReference type="eggNOG" id="COG1960">
    <property type="taxonomic scope" value="Bacteria"/>
</dbReference>
<dbReference type="SUPFAM" id="SSF56645">
    <property type="entry name" value="Acyl-CoA dehydrogenase NM domain-like"/>
    <property type="match status" value="1"/>
</dbReference>
<gene>
    <name evidence="12" type="ordered locus">Sthe_1201</name>
</gene>
<evidence type="ECO:0000259" key="11">
    <source>
        <dbReference type="Pfam" id="PF02771"/>
    </source>
</evidence>
<dbReference type="InterPro" id="IPR046373">
    <property type="entry name" value="Acyl-CoA_Oxase/DH_mid-dom_sf"/>
</dbReference>
<dbReference type="PROSITE" id="PS00072">
    <property type="entry name" value="ACYL_COA_DH_1"/>
    <property type="match status" value="1"/>
</dbReference>
<dbReference type="InterPro" id="IPR009075">
    <property type="entry name" value="AcylCo_DH/oxidase_C"/>
</dbReference>
<evidence type="ECO:0000256" key="3">
    <source>
        <dbReference type="ARBA" id="ARBA00022630"/>
    </source>
</evidence>
<dbReference type="RefSeq" id="WP_012871683.1">
    <property type="nucleotide sequence ID" value="NC_013523.1"/>
</dbReference>
<accession>D1C319</accession>
<evidence type="ECO:0000259" key="10">
    <source>
        <dbReference type="Pfam" id="PF02770"/>
    </source>
</evidence>
<evidence type="ECO:0000313" key="12">
    <source>
        <dbReference type="EMBL" id="ACZ38636.1"/>
    </source>
</evidence>
<dbReference type="PANTHER" id="PTHR43884:SF12">
    <property type="entry name" value="ISOVALERYL-COA DEHYDROGENASE, MITOCHONDRIAL-RELATED"/>
    <property type="match status" value="1"/>
</dbReference>
<dbReference type="FunCoup" id="D1C319">
    <property type="interactions" value="334"/>
</dbReference>
<evidence type="ECO:0000256" key="1">
    <source>
        <dbReference type="ARBA" id="ARBA00001974"/>
    </source>
</evidence>
<dbReference type="InterPro" id="IPR037069">
    <property type="entry name" value="AcylCoA_DH/ox_N_sf"/>
</dbReference>
<comment type="similarity">
    <text evidence="2 8">Belongs to the acyl-CoA dehydrogenase family.</text>
</comment>
<evidence type="ECO:0000256" key="6">
    <source>
        <dbReference type="ARBA" id="ARBA00066361"/>
    </source>
</evidence>